<protein>
    <submittedName>
        <fullName evidence="2">Protein kinase</fullName>
    </submittedName>
</protein>
<dbReference type="GO" id="GO:0005524">
    <property type="term" value="F:ATP binding"/>
    <property type="evidence" value="ECO:0007669"/>
    <property type="project" value="InterPro"/>
</dbReference>
<sequence length="961" mass="104041">VHRGVVGIWTERLTGEALSARLERVGTLAKSDVVRIGVDIASALVAVHAAGLVHGDVKEANVVIEDDGRVVLVDFGSGRTVGEPDTIEPLSSTPRYAAPEVLLDGMSPGVASDLYAFGVLLHRAAFGAYPVDGEDLPGLMEQHRLLRSRGGAAGVKSRTEVGGLEALVRRMTAPNAEERPPSAKVVLRELRFLLERSTVPASVVAMPKPTNRFFGRMRELAEIAAALQTERAVTVVGPGGSGKSRLVLEAVGPVYSNYSDGVVWVRLARLRSEGELVPAILQAAGMTAGADADRETLVRRLASRQMLLVLDNAEHLATPVRKLVDEVLSGTAGVTILTTSRRTLGGTYEKLIRLEPLPTEGEDGGAIAPAIALFADRAGRRDSDFDLTRSRPAVERICRRLEGIPLAIELAAARAAAVSPEEIANQLDLPLDLGADPGGTSRHSSLRASIAWSHDLLPEEARETFRDLSVFGGGWDSEAAIAVIDLPDFLVRESLATLVEHSLIRRDRGVYAAARYSMLETVREFGEARLHASTDADEVSARHAAYYRNLFLGEAPAIVSYDHPRALSRLSAEATNLERSLAWSLVAGASNYRVAEDHAALVLGTIPFWHLSGQDSVALRHLNDSLDRLGVNVGAITLGRLHLARGRYVYQRGFAVVESDLARAAELFRDVAPTWYALTLVAQGAVDTARLRFAGAESRILGALEMLALLGDESAMSSAWSRLADLRYKQARMEETAAAASEAEPYARESGDPVLLSMLLLMRASLAWASRDLETAKSTLEECLDVTAHAPFLPARAGCYSNLGTLYWEMGQPDEARRHWEFSESLSRSRGEDVRRATDLMNLADFYPVEERGRILREAFETFVRFDHTRNMVLSLAELGAHYIDVGRPELGVPLLAVVSASTADGTVTFPAPAASDLDASVIRARERVPEEEFARYWQVGLGLRLEGAQSLVRGLPSQTG</sequence>
<dbReference type="PROSITE" id="PS50011">
    <property type="entry name" value="PROTEIN_KINASE_DOM"/>
    <property type="match status" value="1"/>
</dbReference>
<comment type="caution">
    <text evidence="2">The sequence shown here is derived from an EMBL/GenBank/DDBJ whole genome shotgun (WGS) entry which is preliminary data.</text>
</comment>
<keyword evidence="2" id="KW-0418">Kinase</keyword>
<dbReference type="GO" id="GO:0004672">
    <property type="term" value="F:protein kinase activity"/>
    <property type="evidence" value="ECO:0007669"/>
    <property type="project" value="InterPro"/>
</dbReference>
<dbReference type="Pfam" id="PF25872">
    <property type="entry name" value="HTH_77"/>
    <property type="match status" value="1"/>
</dbReference>
<dbReference type="AlphaFoldDB" id="A0A956NK65"/>
<dbReference type="InterPro" id="IPR011990">
    <property type="entry name" value="TPR-like_helical_dom_sf"/>
</dbReference>
<evidence type="ECO:0000313" key="2">
    <source>
        <dbReference type="EMBL" id="MCA9759303.1"/>
    </source>
</evidence>
<dbReference type="PANTHER" id="PTHR47691">
    <property type="entry name" value="REGULATOR-RELATED"/>
    <property type="match status" value="1"/>
</dbReference>
<evidence type="ECO:0000259" key="1">
    <source>
        <dbReference type="PROSITE" id="PS50011"/>
    </source>
</evidence>
<gene>
    <name evidence="2" type="ORF">KDA27_26155</name>
</gene>
<dbReference type="Proteomes" id="UP000739538">
    <property type="component" value="Unassembled WGS sequence"/>
</dbReference>
<reference evidence="2" key="2">
    <citation type="journal article" date="2021" name="Microbiome">
        <title>Successional dynamics and alternative stable states in a saline activated sludge microbial community over 9 years.</title>
        <authorList>
            <person name="Wang Y."/>
            <person name="Ye J."/>
            <person name="Ju F."/>
            <person name="Liu L."/>
            <person name="Boyd J.A."/>
            <person name="Deng Y."/>
            <person name="Parks D.H."/>
            <person name="Jiang X."/>
            <person name="Yin X."/>
            <person name="Woodcroft B.J."/>
            <person name="Tyson G.W."/>
            <person name="Hugenholtz P."/>
            <person name="Polz M.F."/>
            <person name="Zhang T."/>
        </authorList>
    </citation>
    <scope>NUCLEOTIDE SEQUENCE</scope>
    <source>
        <strain evidence="2">HKST-UBA02</strain>
    </source>
</reference>
<dbReference type="CDD" id="cd14014">
    <property type="entry name" value="STKc_PknB_like"/>
    <property type="match status" value="1"/>
</dbReference>
<dbReference type="InterPro" id="IPR027417">
    <property type="entry name" value="P-loop_NTPase"/>
</dbReference>
<name>A0A956NK65_UNCEI</name>
<dbReference type="PANTHER" id="PTHR47691:SF3">
    <property type="entry name" value="HTH-TYPE TRANSCRIPTIONAL REGULATOR RV0890C-RELATED"/>
    <property type="match status" value="1"/>
</dbReference>
<dbReference type="Gene3D" id="3.40.50.300">
    <property type="entry name" value="P-loop containing nucleotide triphosphate hydrolases"/>
    <property type="match status" value="1"/>
</dbReference>
<dbReference type="SUPFAM" id="SSF52540">
    <property type="entry name" value="P-loop containing nucleoside triphosphate hydrolases"/>
    <property type="match status" value="1"/>
</dbReference>
<dbReference type="SMART" id="SM00220">
    <property type="entry name" value="S_TKc"/>
    <property type="match status" value="1"/>
</dbReference>
<dbReference type="Gene3D" id="1.10.510.10">
    <property type="entry name" value="Transferase(Phosphotransferase) domain 1"/>
    <property type="match status" value="1"/>
</dbReference>
<dbReference type="EMBL" id="JAGQHS010000307">
    <property type="protein sequence ID" value="MCA9759303.1"/>
    <property type="molecule type" value="Genomic_DNA"/>
</dbReference>
<dbReference type="Pfam" id="PF00069">
    <property type="entry name" value="Pkinase"/>
    <property type="match status" value="1"/>
</dbReference>
<dbReference type="InterPro" id="IPR008271">
    <property type="entry name" value="Ser/Thr_kinase_AS"/>
</dbReference>
<dbReference type="SUPFAM" id="SSF56112">
    <property type="entry name" value="Protein kinase-like (PK-like)"/>
    <property type="match status" value="1"/>
</dbReference>
<dbReference type="Pfam" id="PF20703">
    <property type="entry name" value="nSTAND1"/>
    <property type="match status" value="1"/>
</dbReference>
<feature type="domain" description="Protein kinase" evidence="1">
    <location>
        <begin position="1"/>
        <end position="193"/>
    </location>
</feature>
<dbReference type="SUPFAM" id="SSF48452">
    <property type="entry name" value="TPR-like"/>
    <property type="match status" value="1"/>
</dbReference>
<organism evidence="2 3">
    <name type="scientific">Eiseniibacteriota bacterium</name>
    <dbReference type="NCBI Taxonomy" id="2212470"/>
    <lineage>
        <taxon>Bacteria</taxon>
        <taxon>Candidatus Eiseniibacteriota</taxon>
    </lineage>
</organism>
<dbReference type="PROSITE" id="PS00108">
    <property type="entry name" value="PROTEIN_KINASE_ST"/>
    <property type="match status" value="1"/>
</dbReference>
<keyword evidence="2" id="KW-0808">Transferase</keyword>
<proteinExistence type="predicted"/>
<feature type="non-terminal residue" evidence="2">
    <location>
        <position position="1"/>
    </location>
</feature>
<dbReference type="InterPro" id="IPR058852">
    <property type="entry name" value="HTH_77"/>
</dbReference>
<dbReference type="InterPro" id="IPR000719">
    <property type="entry name" value="Prot_kinase_dom"/>
</dbReference>
<accession>A0A956NK65</accession>
<dbReference type="InterPro" id="IPR011009">
    <property type="entry name" value="Kinase-like_dom_sf"/>
</dbReference>
<reference evidence="2" key="1">
    <citation type="submission" date="2020-04" db="EMBL/GenBank/DDBJ databases">
        <authorList>
            <person name="Zhang T."/>
        </authorList>
    </citation>
    <scope>NUCLEOTIDE SEQUENCE</scope>
    <source>
        <strain evidence="2">HKST-UBA02</strain>
    </source>
</reference>
<dbReference type="InterPro" id="IPR049052">
    <property type="entry name" value="nSTAND1"/>
</dbReference>
<dbReference type="Gene3D" id="1.25.40.10">
    <property type="entry name" value="Tetratricopeptide repeat domain"/>
    <property type="match status" value="2"/>
</dbReference>
<evidence type="ECO:0000313" key="3">
    <source>
        <dbReference type="Proteomes" id="UP000739538"/>
    </source>
</evidence>